<dbReference type="SUPFAM" id="SSF143120">
    <property type="entry name" value="YefM-like"/>
    <property type="match status" value="1"/>
</dbReference>
<proteinExistence type="inferred from homology"/>
<dbReference type="AlphaFoldDB" id="A0A512HBZ8"/>
<comment type="caution">
    <text evidence="3">The sequence shown here is derived from an EMBL/GenBank/DDBJ whole genome shotgun (WGS) entry which is preliminary data.</text>
</comment>
<evidence type="ECO:0000313" key="3">
    <source>
        <dbReference type="EMBL" id="GEO82976.1"/>
    </source>
</evidence>
<sequence length="90" mass="9779">MTMHGEGGMLTINLRDAKAGFSSLVDEAVKGEIVTITRHGKPVAALVSVEAAEIARKALERKRPGLVSYLKTFPGGEFERNRTPSRDVEL</sequence>
<dbReference type="InterPro" id="IPR006442">
    <property type="entry name" value="Antitoxin_Phd/YefM"/>
</dbReference>
<reference evidence="3 4" key="1">
    <citation type="submission" date="2019-07" db="EMBL/GenBank/DDBJ databases">
        <title>Whole genome shotgun sequence of Rhodospirillum oryzae NBRC 107573.</title>
        <authorList>
            <person name="Hosoyama A."/>
            <person name="Uohara A."/>
            <person name="Ohji S."/>
            <person name="Ichikawa N."/>
        </authorList>
    </citation>
    <scope>NUCLEOTIDE SEQUENCE [LARGE SCALE GENOMIC DNA]</scope>
    <source>
        <strain evidence="3 4">NBRC 107573</strain>
    </source>
</reference>
<dbReference type="Pfam" id="PF02604">
    <property type="entry name" value="PhdYeFM_antitox"/>
    <property type="match status" value="1"/>
</dbReference>
<dbReference type="EMBL" id="BJZO01000138">
    <property type="protein sequence ID" value="GEO82976.1"/>
    <property type="molecule type" value="Genomic_DNA"/>
</dbReference>
<comment type="function">
    <text evidence="2">Antitoxin component of a type II toxin-antitoxin (TA) system.</text>
</comment>
<comment type="similarity">
    <text evidence="1 2">Belongs to the phD/YefM antitoxin family.</text>
</comment>
<dbReference type="Gene3D" id="3.40.1620.10">
    <property type="entry name" value="YefM-like domain"/>
    <property type="match status" value="1"/>
</dbReference>
<keyword evidence="4" id="KW-1185">Reference proteome</keyword>
<protein>
    <recommendedName>
        <fullName evidence="2">Antitoxin</fullName>
    </recommendedName>
</protein>
<dbReference type="NCBIfam" id="TIGR01552">
    <property type="entry name" value="phd_fam"/>
    <property type="match status" value="1"/>
</dbReference>
<evidence type="ECO:0000256" key="2">
    <source>
        <dbReference type="RuleBase" id="RU362080"/>
    </source>
</evidence>
<evidence type="ECO:0000256" key="1">
    <source>
        <dbReference type="ARBA" id="ARBA00009981"/>
    </source>
</evidence>
<evidence type="ECO:0000313" key="4">
    <source>
        <dbReference type="Proteomes" id="UP000321567"/>
    </source>
</evidence>
<gene>
    <name evidence="3" type="ORF">ROR02_31070</name>
</gene>
<dbReference type="InterPro" id="IPR036165">
    <property type="entry name" value="YefM-like_sf"/>
</dbReference>
<dbReference type="Proteomes" id="UP000321567">
    <property type="component" value="Unassembled WGS sequence"/>
</dbReference>
<organism evidence="3 4">
    <name type="scientific">Pararhodospirillum oryzae</name>
    <dbReference type="NCBI Taxonomy" id="478448"/>
    <lineage>
        <taxon>Bacteria</taxon>
        <taxon>Pseudomonadati</taxon>
        <taxon>Pseudomonadota</taxon>
        <taxon>Alphaproteobacteria</taxon>
        <taxon>Rhodospirillales</taxon>
        <taxon>Rhodospirillaceae</taxon>
        <taxon>Pararhodospirillum</taxon>
    </lineage>
</organism>
<accession>A0A512HBZ8</accession>
<name>A0A512HBZ8_9PROT</name>